<sequence length="229" mass="26045">MKVLSIDIGIKHLAHCLFDVSDTLRIVDWDVIDLTDEYVCACSKPATHRFHQTYTCKKHTYPELSLVELIAQCTGRSIPLGTKAEMKTRLFKEVKPIPPPTLVDLGQQIMKRYARFSEVDVVLIENQIGPLASKMKSVQGLVVQYWLMRGAKVECISACNKLKLFHSGKTTYAQRKKLSIQYTQVMLEQNGLVTNFSSHKKKDDLADTFLQGVWYFQINNCGLLKINCS</sequence>
<dbReference type="Pfam" id="PF04848">
    <property type="entry name" value="Pox_A22"/>
    <property type="match status" value="1"/>
</dbReference>
<dbReference type="SUPFAM" id="SSF53098">
    <property type="entry name" value="Ribonuclease H-like"/>
    <property type="match status" value="2"/>
</dbReference>
<dbReference type="GO" id="GO:0000400">
    <property type="term" value="F:four-way junction DNA binding"/>
    <property type="evidence" value="ECO:0007669"/>
    <property type="project" value="InterPro"/>
</dbReference>
<keyword evidence="1" id="KW-0378">Hydrolase</keyword>
<evidence type="ECO:0008006" key="3">
    <source>
        <dbReference type="Google" id="ProtNLM"/>
    </source>
</evidence>
<dbReference type="GO" id="GO:0006310">
    <property type="term" value="P:DNA recombination"/>
    <property type="evidence" value="ECO:0007669"/>
    <property type="project" value="InterPro"/>
</dbReference>
<dbReference type="GO" id="GO:0000287">
    <property type="term" value="F:magnesium ion binding"/>
    <property type="evidence" value="ECO:0007669"/>
    <property type="project" value="InterPro"/>
</dbReference>
<dbReference type="InterPro" id="IPR012337">
    <property type="entry name" value="RNaseH-like_sf"/>
</dbReference>
<name>A0A6C0AGN2_9ZZZZ</name>
<dbReference type="GO" id="GO:0016788">
    <property type="term" value="F:hydrolase activity, acting on ester bonds"/>
    <property type="evidence" value="ECO:0007669"/>
    <property type="project" value="InterPro"/>
</dbReference>
<proteinExistence type="predicted"/>
<dbReference type="Gene3D" id="3.30.420.10">
    <property type="entry name" value="Ribonuclease H-like superfamily/Ribonuclease H"/>
    <property type="match status" value="1"/>
</dbReference>
<dbReference type="EMBL" id="MN740625">
    <property type="protein sequence ID" value="QHS78967.1"/>
    <property type="molecule type" value="Genomic_DNA"/>
</dbReference>
<dbReference type="InterPro" id="IPR006932">
    <property type="entry name" value="HJ-resolvase_A22"/>
</dbReference>
<reference evidence="2" key="1">
    <citation type="journal article" date="2020" name="Nature">
        <title>Giant virus diversity and host interactions through global metagenomics.</title>
        <authorList>
            <person name="Schulz F."/>
            <person name="Roux S."/>
            <person name="Paez-Espino D."/>
            <person name="Jungbluth S."/>
            <person name="Walsh D.A."/>
            <person name="Denef V.J."/>
            <person name="McMahon K.D."/>
            <person name="Konstantinidis K.T."/>
            <person name="Eloe-Fadrosh E.A."/>
            <person name="Kyrpides N.C."/>
            <person name="Woyke T."/>
        </authorList>
    </citation>
    <scope>NUCLEOTIDE SEQUENCE</scope>
    <source>
        <strain evidence="2">GVMAG-S-1035118-87</strain>
    </source>
</reference>
<dbReference type="InterPro" id="IPR036397">
    <property type="entry name" value="RNaseH_sf"/>
</dbReference>
<organism evidence="2">
    <name type="scientific">viral metagenome</name>
    <dbReference type="NCBI Taxonomy" id="1070528"/>
    <lineage>
        <taxon>unclassified sequences</taxon>
        <taxon>metagenomes</taxon>
        <taxon>organismal metagenomes</taxon>
    </lineage>
</organism>
<dbReference type="AlphaFoldDB" id="A0A6C0AGN2"/>
<accession>A0A6C0AGN2</accession>
<evidence type="ECO:0000256" key="1">
    <source>
        <dbReference type="ARBA" id="ARBA00022801"/>
    </source>
</evidence>
<evidence type="ECO:0000313" key="2">
    <source>
        <dbReference type="EMBL" id="QHS78967.1"/>
    </source>
</evidence>
<protein>
    <recommendedName>
        <fullName evidence="3">Mitochondrial resolvase Ydc2 catalytic domain-containing protein</fullName>
    </recommendedName>
</protein>
<dbReference type="GO" id="GO:0006281">
    <property type="term" value="P:DNA repair"/>
    <property type="evidence" value="ECO:0007669"/>
    <property type="project" value="InterPro"/>
</dbReference>